<dbReference type="EMBL" id="MCGT01000026">
    <property type="protein sequence ID" value="ORX49423.1"/>
    <property type="molecule type" value="Genomic_DNA"/>
</dbReference>
<dbReference type="SUPFAM" id="SSF48557">
    <property type="entry name" value="L-aspartase-like"/>
    <property type="match status" value="1"/>
</dbReference>
<name>A0A1X2GAS6_9FUNG</name>
<evidence type="ECO:0000313" key="3">
    <source>
        <dbReference type="EMBL" id="ORX49423.1"/>
    </source>
</evidence>
<dbReference type="Gene3D" id="1.10.40.30">
    <property type="entry name" value="Fumarase/aspartase (C-terminal domain)"/>
    <property type="match status" value="1"/>
</dbReference>
<evidence type="ECO:0000256" key="1">
    <source>
        <dbReference type="ARBA" id="ARBA00010755"/>
    </source>
</evidence>
<dbReference type="STRING" id="101127.A0A1X2GAS6"/>
<evidence type="ECO:0000259" key="2">
    <source>
        <dbReference type="Pfam" id="PF14698"/>
    </source>
</evidence>
<dbReference type="InterPro" id="IPR008948">
    <property type="entry name" value="L-Aspartase-like"/>
</dbReference>
<comment type="similarity">
    <text evidence="1">Belongs to the lyase 1 family. Argininosuccinate lyase subfamily.</text>
</comment>
<dbReference type="Proteomes" id="UP000242146">
    <property type="component" value="Unassembled WGS sequence"/>
</dbReference>
<reference evidence="3 4" key="1">
    <citation type="submission" date="2016-07" db="EMBL/GenBank/DDBJ databases">
        <title>Pervasive Adenine N6-methylation of Active Genes in Fungi.</title>
        <authorList>
            <consortium name="DOE Joint Genome Institute"/>
            <person name="Mondo S.J."/>
            <person name="Dannebaum R.O."/>
            <person name="Kuo R.C."/>
            <person name="Labutti K."/>
            <person name="Haridas S."/>
            <person name="Kuo A."/>
            <person name="Salamov A."/>
            <person name="Ahrendt S.R."/>
            <person name="Lipzen A."/>
            <person name="Sullivan W."/>
            <person name="Andreopoulos W.B."/>
            <person name="Clum A."/>
            <person name="Lindquist E."/>
            <person name="Daum C."/>
            <person name="Ramamoorthy G.K."/>
            <person name="Gryganskyi A."/>
            <person name="Culley D."/>
            <person name="Magnuson J.K."/>
            <person name="James T.Y."/>
            <person name="O'Malley M.A."/>
            <person name="Stajich J.E."/>
            <person name="Spatafora J.W."/>
            <person name="Visel A."/>
            <person name="Grigoriev I.V."/>
        </authorList>
    </citation>
    <scope>NUCLEOTIDE SEQUENCE [LARGE SCALE GENOMIC DNA]</scope>
    <source>
        <strain evidence="3 4">NRRL 3301</strain>
    </source>
</reference>
<dbReference type="PANTHER" id="PTHR43814:SF1">
    <property type="entry name" value="ARGININOSUCCINATE LYASE"/>
    <property type="match status" value="1"/>
</dbReference>
<dbReference type="FunFam" id="1.10.40.30:FF:000001">
    <property type="entry name" value="Argininosuccinate lyase"/>
    <property type="match status" value="1"/>
</dbReference>
<feature type="domain" description="Argininosuccinate lyase C-terminal" evidence="2">
    <location>
        <begin position="12"/>
        <end position="70"/>
    </location>
</feature>
<comment type="caution">
    <text evidence="3">The sequence shown here is derived from an EMBL/GenBank/DDBJ whole genome shotgun (WGS) entry which is preliminary data.</text>
</comment>
<organism evidence="3 4">
    <name type="scientific">Hesseltinella vesiculosa</name>
    <dbReference type="NCBI Taxonomy" id="101127"/>
    <lineage>
        <taxon>Eukaryota</taxon>
        <taxon>Fungi</taxon>
        <taxon>Fungi incertae sedis</taxon>
        <taxon>Mucoromycota</taxon>
        <taxon>Mucoromycotina</taxon>
        <taxon>Mucoromycetes</taxon>
        <taxon>Mucorales</taxon>
        <taxon>Cunninghamellaceae</taxon>
        <taxon>Hesseltinella</taxon>
    </lineage>
</organism>
<protein>
    <recommendedName>
        <fullName evidence="2">Argininosuccinate lyase C-terminal domain-containing protein</fullName>
    </recommendedName>
</protein>
<dbReference type="InterPro" id="IPR029419">
    <property type="entry name" value="Arg_succ_lyase_C"/>
</dbReference>
<proteinExistence type="inferred from homology"/>
<gene>
    <name evidence="3" type="ORF">DM01DRAFT_1376273</name>
</gene>
<dbReference type="Pfam" id="PF14698">
    <property type="entry name" value="ASL_C2"/>
    <property type="match status" value="1"/>
</dbReference>
<sequence>MHKTCVFQFPDLVRKGVPFRETHHIPGAAVKMAEDRNVALSDLSVADLKSLHPSFDDDVASVWSFETSIEDRNTYSGSVTSQIDQLKTWLSASKVH</sequence>
<dbReference type="GO" id="GO:0005829">
    <property type="term" value="C:cytosol"/>
    <property type="evidence" value="ECO:0007669"/>
    <property type="project" value="TreeGrafter"/>
</dbReference>
<dbReference type="GO" id="GO:0004056">
    <property type="term" value="F:argininosuccinate lyase activity"/>
    <property type="evidence" value="ECO:0007669"/>
    <property type="project" value="InterPro"/>
</dbReference>
<dbReference type="AlphaFoldDB" id="A0A1X2GAS6"/>
<evidence type="ECO:0000313" key="4">
    <source>
        <dbReference type="Proteomes" id="UP000242146"/>
    </source>
</evidence>
<dbReference type="InterPro" id="IPR009049">
    <property type="entry name" value="Argininosuccinate_lyase"/>
</dbReference>
<dbReference type="PANTHER" id="PTHR43814">
    <property type="entry name" value="ARGININOSUCCINATE LYASE"/>
    <property type="match status" value="1"/>
</dbReference>
<accession>A0A1X2GAS6</accession>
<dbReference type="GO" id="GO:0042450">
    <property type="term" value="P:L-arginine biosynthetic process via ornithine"/>
    <property type="evidence" value="ECO:0007669"/>
    <property type="project" value="InterPro"/>
</dbReference>
<dbReference type="OrthoDB" id="2561043at2759"/>
<keyword evidence="4" id="KW-1185">Reference proteome</keyword>